<dbReference type="PANTHER" id="PTHR46333:SF5">
    <property type="entry name" value="TRANSGLUTAMINASE-LIKE DOMAIN-CONTAINING PROTEIN"/>
    <property type="match status" value="1"/>
</dbReference>
<reference evidence="3" key="1">
    <citation type="journal article" date="2020" name="Stud. Mycol.">
        <title>101 Dothideomycetes genomes: a test case for predicting lifestyles and emergence of pathogens.</title>
        <authorList>
            <person name="Haridas S."/>
            <person name="Albert R."/>
            <person name="Binder M."/>
            <person name="Bloem J."/>
            <person name="Labutti K."/>
            <person name="Salamov A."/>
            <person name="Andreopoulos B."/>
            <person name="Baker S."/>
            <person name="Barry K."/>
            <person name="Bills G."/>
            <person name="Bluhm B."/>
            <person name="Cannon C."/>
            <person name="Castanera R."/>
            <person name="Culley D."/>
            <person name="Daum C."/>
            <person name="Ezra D."/>
            <person name="Gonzalez J."/>
            <person name="Henrissat B."/>
            <person name="Kuo A."/>
            <person name="Liang C."/>
            <person name="Lipzen A."/>
            <person name="Lutzoni F."/>
            <person name="Magnuson J."/>
            <person name="Mondo S."/>
            <person name="Nolan M."/>
            <person name="Ohm R."/>
            <person name="Pangilinan J."/>
            <person name="Park H.-J."/>
            <person name="Ramirez L."/>
            <person name="Alfaro M."/>
            <person name="Sun H."/>
            <person name="Tritt A."/>
            <person name="Yoshinaga Y."/>
            <person name="Zwiers L.-H."/>
            <person name="Turgeon B."/>
            <person name="Goodwin S."/>
            <person name="Spatafora J."/>
            <person name="Crous P."/>
            <person name="Grigoriev I."/>
        </authorList>
    </citation>
    <scope>NUCLEOTIDE SEQUENCE</scope>
    <source>
        <strain evidence="3">ATCC 36951</strain>
    </source>
</reference>
<evidence type="ECO:0000313" key="3">
    <source>
        <dbReference type="EMBL" id="KAF2168207.1"/>
    </source>
</evidence>
<dbReference type="InterPro" id="IPR036249">
    <property type="entry name" value="Thioredoxin-like_sf"/>
</dbReference>
<feature type="compositionally biased region" description="Pro residues" evidence="1">
    <location>
        <begin position="49"/>
        <end position="60"/>
    </location>
</feature>
<dbReference type="PROSITE" id="PS00194">
    <property type="entry name" value="THIOREDOXIN_1"/>
    <property type="match status" value="1"/>
</dbReference>
<dbReference type="PROSITE" id="PS51352">
    <property type="entry name" value="THIOREDOXIN_2"/>
    <property type="match status" value="1"/>
</dbReference>
<dbReference type="Pfam" id="PF01841">
    <property type="entry name" value="Transglut_core"/>
    <property type="match status" value="1"/>
</dbReference>
<feature type="region of interest" description="Disordered" evidence="1">
    <location>
        <begin position="19"/>
        <end position="369"/>
    </location>
</feature>
<dbReference type="GeneID" id="54565660"/>
<dbReference type="PANTHER" id="PTHR46333">
    <property type="entry name" value="CYTOKINESIS PROTEIN 3"/>
    <property type="match status" value="1"/>
</dbReference>
<dbReference type="InterPro" id="IPR017937">
    <property type="entry name" value="Thioredoxin_CS"/>
</dbReference>
<dbReference type="AlphaFoldDB" id="A0A6A6CLV2"/>
<dbReference type="SUPFAM" id="SSF54001">
    <property type="entry name" value="Cysteine proteinases"/>
    <property type="match status" value="1"/>
</dbReference>
<dbReference type="CDD" id="cd02947">
    <property type="entry name" value="TRX_family"/>
    <property type="match status" value="1"/>
</dbReference>
<dbReference type="Pfam" id="PF00085">
    <property type="entry name" value="Thioredoxin"/>
    <property type="match status" value="1"/>
</dbReference>
<organism evidence="3 4">
    <name type="scientific">Zasmidium cellare ATCC 36951</name>
    <dbReference type="NCBI Taxonomy" id="1080233"/>
    <lineage>
        <taxon>Eukaryota</taxon>
        <taxon>Fungi</taxon>
        <taxon>Dikarya</taxon>
        <taxon>Ascomycota</taxon>
        <taxon>Pezizomycotina</taxon>
        <taxon>Dothideomycetes</taxon>
        <taxon>Dothideomycetidae</taxon>
        <taxon>Mycosphaerellales</taxon>
        <taxon>Mycosphaerellaceae</taxon>
        <taxon>Zasmidium</taxon>
    </lineage>
</organism>
<feature type="compositionally biased region" description="Polar residues" evidence="1">
    <location>
        <begin position="162"/>
        <end position="188"/>
    </location>
</feature>
<dbReference type="SUPFAM" id="SSF52833">
    <property type="entry name" value="Thioredoxin-like"/>
    <property type="match status" value="1"/>
</dbReference>
<evidence type="ECO:0000256" key="1">
    <source>
        <dbReference type="SAM" id="MobiDB-lite"/>
    </source>
</evidence>
<dbReference type="RefSeq" id="XP_033669096.1">
    <property type="nucleotide sequence ID" value="XM_033812388.1"/>
</dbReference>
<dbReference type="InterPro" id="IPR052557">
    <property type="entry name" value="CAP/Cytokinesis_protein"/>
</dbReference>
<name>A0A6A6CLV2_ZASCE</name>
<dbReference type="Proteomes" id="UP000799537">
    <property type="component" value="Unassembled WGS sequence"/>
</dbReference>
<protein>
    <recommendedName>
        <fullName evidence="2">Thioredoxin domain-containing protein</fullName>
    </recommendedName>
</protein>
<dbReference type="InterPro" id="IPR038765">
    <property type="entry name" value="Papain-like_cys_pep_sf"/>
</dbReference>
<feature type="compositionally biased region" description="Polar residues" evidence="1">
    <location>
        <begin position="230"/>
        <end position="244"/>
    </location>
</feature>
<feature type="compositionally biased region" description="Low complexity" evidence="1">
    <location>
        <begin position="114"/>
        <end position="125"/>
    </location>
</feature>
<dbReference type="PRINTS" id="PR00421">
    <property type="entry name" value="THIOREDOXIN"/>
</dbReference>
<dbReference type="InterPro" id="IPR013766">
    <property type="entry name" value="Thioredoxin_domain"/>
</dbReference>
<feature type="compositionally biased region" description="Pro residues" evidence="1">
    <location>
        <begin position="246"/>
        <end position="261"/>
    </location>
</feature>
<dbReference type="Gene3D" id="3.10.620.30">
    <property type="match status" value="1"/>
</dbReference>
<dbReference type="GO" id="GO:0005737">
    <property type="term" value="C:cytoplasm"/>
    <property type="evidence" value="ECO:0007669"/>
    <property type="project" value="TreeGrafter"/>
</dbReference>
<feature type="compositionally biased region" description="Pro residues" evidence="1">
    <location>
        <begin position="275"/>
        <end position="299"/>
    </location>
</feature>
<feature type="compositionally biased region" description="Basic and acidic residues" evidence="1">
    <location>
        <begin position="210"/>
        <end position="222"/>
    </location>
</feature>
<feature type="domain" description="Thioredoxin" evidence="2">
    <location>
        <begin position="347"/>
        <end position="486"/>
    </location>
</feature>
<dbReference type="Gene3D" id="3.40.30.10">
    <property type="entry name" value="Glutaredoxin"/>
    <property type="match status" value="1"/>
</dbReference>
<keyword evidence="4" id="KW-1185">Reference proteome</keyword>
<feature type="compositionally biased region" description="Low complexity" evidence="1">
    <location>
        <begin position="36"/>
        <end position="48"/>
    </location>
</feature>
<accession>A0A6A6CLV2</accession>
<proteinExistence type="predicted"/>
<evidence type="ECO:0000259" key="2">
    <source>
        <dbReference type="PROSITE" id="PS51352"/>
    </source>
</evidence>
<gene>
    <name evidence="3" type="ORF">M409DRAFT_53506</name>
</gene>
<feature type="compositionally biased region" description="Low complexity" evidence="1">
    <location>
        <begin position="358"/>
        <end position="369"/>
    </location>
</feature>
<dbReference type="EMBL" id="ML993591">
    <property type="protein sequence ID" value="KAF2168207.1"/>
    <property type="molecule type" value="Genomic_DNA"/>
</dbReference>
<evidence type="ECO:0000313" key="4">
    <source>
        <dbReference type="Proteomes" id="UP000799537"/>
    </source>
</evidence>
<dbReference type="SMART" id="SM00460">
    <property type="entry name" value="TGc"/>
    <property type="match status" value="1"/>
</dbReference>
<dbReference type="InterPro" id="IPR002931">
    <property type="entry name" value="Transglutaminase-like"/>
</dbReference>
<sequence length="862" mass="92226">MADEPAPSSIAERIAALKLSQVGKVPGTPPPSYEKATNGTASTTNTGRPRPPPPPRPSLPARPERPQSTNVPPTQEHVPAANRPIGNQPEQPNRNGIPVNGGNGVSRPALPARTSTQSSQASQGPALPPRRPSERPSPALPPRRPSEAPSQADYERSRRGSTDSMSSVATGRSSVSGISTATSLTSQGEKYRIRAPEYDPSALPALPPKRSKEEREAHDRKYAGMRPLRQTKSSPKVEQIGQQGTTPPPPARPTVVPPPALPSRQPSAQQEAAPEMPPRPGRQNPPPAPSRVEPAPPPRLRQSALAMGFGNKAVESPPVPAARPDAGQGNGGPPPLPTSSKPDLKALLASKPKPNGGATARTPAAASAPAKPVAISSYAQYNQIVSSTRLVIADFYADWCGPCRNLAPEYEKLSLEMLRPGLVAFLKINTDHNTDIRDANGIRAWPTIIFYQNGREVDKMEGASKEGIQWKVEDLAAQADIDLSAPPAPSSAPAVQASSAYGAAPSAGGSCMHCRDFSGPDNHAARFPRESIPSSDVGWLAKQLCSPFPSPTDKARAIFTWLHHNIAYNTEAFFSGNLRPSTPQSTLQTGLAVCEGYAGLFAAIAVKAGLEAIVVGGNGKGYGYSPLKPGEPIPPYNAGHAWNAVKIDGGEWKLIDCCWGAGTVNGPGEGYKKGFNPEKFTQSNDEFGLDHYPEDSSKQFRNDGRRMTWEEYMLGNKNGCGADFFSGYVAEEGLSKTTFQPQTGKISLSQQHGPTVRFSFQKICPHFDPLRHGKGPHYLYVLHLDGLGGTPRNHVPFETNGEVWWCDVPTQDLGRPGQSVQVYSVTSFDGREGRGLTIGQYRQRKGRVGYAFGGCCRWEVAA</sequence>
<dbReference type="OrthoDB" id="6129702at2759"/>